<dbReference type="EMBL" id="JBFOLK010000003">
    <property type="protein sequence ID" value="KAL2523823.1"/>
    <property type="molecule type" value="Genomic_DNA"/>
</dbReference>
<reference evidence="3" key="1">
    <citation type="submission" date="2024-07" db="EMBL/GenBank/DDBJ databases">
        <title>Two chromosome-level genome assemblies of Korean endemic species Abeliophyllum distichum and Forsythia ovata (Oleaceae).</title>
        <authorList>
            <person name="Jang H."/>
        </authorList>
    </citation>
    <scope>NUCLEOTIDE SEQUENCE [LARGE SCALE GENOMIC DNA]</scope>
</reference>
<evidence type="ECO:0000256" key="1">
    <source>
        <dbReference type="SAM" id="MobiDB-lite"/>
    </source>
</evidence>
<organism evidence="2 3">
    <name type="scientific">Abeliophyllum distichum</name>
    <dbReference type="NCBI Taxonomy" id="126358"/>
    <lineage>
        <taxon>Eukaryota</taxon>
        <taxon>Viridiplantae</taxon>
        <taxon>Streptophyta</taxon>
        <taxon>Embryophyta</taxon>
        <taxon>Tracheophyta</taxon>
        <taxon>Spermatophyta</taxon>
        <taxon>Magnoliopsida</taxon>
        <taxon>eudicotyledons</taxon>
        <taxon>Gunneridae</taxon>
        <taxon>Pentapetalae</taxon>
        <taxon>asterids</taxon>
        <taxon>lamiids</taxon>
        <taxon>Lamiales</taxon>
        <taxon>Oleaceae</taxon>
        <taxon>Forsythieae</taxon>
        <taxon>Abeliophyllum</taxon>
    </lineage>
</organism>
<proteinExistence type="predicted"/>
<sequence length="160" mass="18276">MRATRWILQSSGRCRIIHWRQVHKLECQQLGNSCSGSSPKQQPTPENTSSDNVIDHRQRGDPVLPEHHSNIPAPLKDAHAHSECTVQENVIKERQRQHPFYNGYNCGRSNSSTVCNNRTNSQDIQVNLIDAENLPRKGITSNDETLGLNHSWQDFDEKEQ</sequence>
<feature type="region of interest" description="Disordered" evidence="1">
    <location>
        <begin position="31"/>
        <end position="80"/>
    </location>
</feature>
<feature type="compositionally biased region" description="Basic and acidic residues" evidence="1">
    <location>
        <begin position="53"/>
        <end position="69"/>
    </location>
</feature>
<dbReference type="Proteomes" id="UP001604336">
    <property type="component" value="Unassembled WGS sequence"/>
</dbReference>
<comment type="caution">
    <text evidence="2">The sequence shown here is derived from an EMBL/GenBank/DDBJ whole genome shotgun (WGS) entry which is preliminary data.</text>
</comment>
<dbReference type="GO" id="GO:0016787">
    <property type="term" value="F:hydrolase activity"/>
    <property type="evidence" value="ECO:0007669"/>
    <property type="project" value="UniProtKB-KW"/>
</dbReference>
<evidence type="ECO:0000313" key="3">
    <source>
        <dbReference type="Proteomes" id="UP001604336"/>
    </source>
</evidence>
<gene>
    <name evidence="2" type="ORF">Adt_08877</name>
</gene>
<dbReference type="AlphaFoldDB" id="A0ABD1UGF6"/>
<protein>
    <submittedName>
        <fullName evidence="2">Ubiquitin carboxyl-terminal hydrolase 15</fullName>
    </submittedName>
</protein>
<accession>A0ABD1UGF6</accession>
<feature type="compositionally biased region" description="Polar residues" evidence="1">
    <location>
        <begin position="31"/>
        <end position="52"/>
    </location>
</feature>
<keyword evidence="2" id="KW-0378">Hydrolase</keyword>
<name>A0ABD1UGF6_9LAMI</name>
<keyword evidence="3" id="KW-1185">Reference proteome</keyword>
<evidence type="ECO:0000313" key="2">
    <source>
        <dbReference type="EMBL" id="KAL2523823.1"/>
    </source>
</evidence>